<keyword evidence="1" id="KW-0472">Membrane</keyword>
<feature type="domain" description="EamA" evidence="2">
    <location>
        <begin position="158"/>
        <end position="285"/>
    </location>
</feature>
<reference evidence="3 4" key="2">
    <citation type="submission" date="2020-03" db="EMBL/GenBank/DDBJ databases">
        <title>Devosia chinhatensis sp. nov., isolated from a hexachlorocyclohexane (HCH) dump site in India.</title>
        <authorList>
            <person name="Kumar M."/>
            <person name="Lal R."/>
        </authorList>
    </citation>
    <scope>NUCLEOTIDE SEQUENCE [LARGE SCALE GENOMIC DNA]</scope>
    <source>
        <strain evidence="3 4">H239</strain>
    </source>
</reference>
<organism evidence="3 4">
    <name type="scientific">Devosia aurantiaca</name>
    <dbReference type="NCBI Taxonomy" id="2714858"/>
    <lineage>
        <taxon>Bacteria</taxon>
        <taxon>Pseudomonadati</taxon>
        <taxon>Pseudomonadota</taxon>
        <taxon>Alphaproteobacteria</taxon>
        <taxon>Hyphomicrobiales</taxon>
        <taxon>Devosiaceae</taxon>
        <taxon>Devosia</taxon>
    </lineage>
</organism>
<dbReference type="RefSeq" id="WP_164535292.1">
    <property type="nucleotide sequence ID" value="NZ_JAALFG010000004.1"/>
</dbReference>
<feature type="transmembrane region" description="Helical" evidence="1">
    <location>
        <begin position="216"/>
        <end position="236"/>
    </location>
</feature>
<proteinExistence type="predicted"/>
<evidence type="ECO:0000256" key="1">
    <source>
        <dbReference type="SAM" id="Phobius"/>
    </source>
</evidence>
<dbReference type="SUPFAM" id="SSF103481">
    <property type="entry name" value="Multidrug resistance efflux transporter EmrE"/>
    <property type="match status" value="2"/>
</dbReference>
<feature type="transmembrane region" description="Helical" evidence="1">
    <location>
        <begin position="158"/>
        <end position="176"/>
    </location>
</feature>
<feature type="transmembrane region" description="Helical" evidence="1">
    <location>
        <begin position="81"/>
        <end position="103"/>
    </location>
</feature>
<dbReference type="InterPro" id="IPR000620">
    <property type="entry name" value="EamA_dom"/>
</dbReference>
<reference evidence="3 4" key="1">
    <citation type="submission" date="2020-02" db="EMBL/GenBank/DDBJ databases">
        <authorList>
            <person name="Khan S.A."/>
            <person name="Jeon C.O."/>
            <person name="Chun B.H."/>
        </authorList>
    </citation>
    <scope>NUCLEOTIDE SEQUENCE [LARGE SCALE GENOMIC DNA]</scope>
    <source>
        <strain evidence="3 4">H239</strain>
    </source>
</reference>
<evidence type="ECO:0000313" key="4">
    <source>
        <dbReference type="Proteomes" id="UP000474802"/>
    </source>
</evidence>
<feature type="transmembrane region" description="Helical" evidence="1">
    <location>
        <begin position="273"/>
        <end position="291"/>
    </location>
</feature>
<feature type="domain" description="EamA" evidence="2">
    <location>
        <begin position="17"/>
        <end position="149"/>
    </location>
</feature>
<name>A0A6M1SQZ3_9HYPH</name>
<feature type="transmembrane region" description="Helical" evidence="1">
    <location>
        <begin position="248"/>
        <end position="267"/>
    </location>
</feature>
<feature type="transmembrane region" description="Helical" evidence="1">
    <location>
        <begin position="133"/>
        <end position="152"/>
    </location>
</feature>
<dbReference type="GO" id="GO:0016020">
    <property type="term" value="C:membrane"/>
    <property type="evidence" value="ECO:0007669"/>
    <property type="project" value="InterPro"/>
</dbReference>
<protein>
    <submittedName>
        <fullName evidence="3">DMT family transporter</fullName>
    </submittedName>
</protein>
<dbReference type="EMBL" id="JAALFG010000004">
    <property type="protein sequence ID" value="NGP19044.1"/>
    <property type="molecule type" value="Genomic_DNA"/>
</dbReference>
<feature type="transmembrane region" description="Helical" evidence="1">
    <location>
        <begin position="188"/>
        <end position="210"/>
    </location>
</feature>
<keyword evidence="1" id="KW-1133">Transmembrane helix</keyword>
<keyword evidence="4" id="KW-1185">Reference proteome</keyword>
<keyword evidence="1" id="KW-0812">Transmembrane</keyword>
<evidence type="ECO:0000259" key="2">
    <source>
        <dbReference type="Pfam" id="PF00892"/>
    </source>
</evidence>
<dbReference type="AlphaFoldDB" id="A0A6M1SQZ3"/>
<dbReference type="PANTHER" id="PTHR22911">
    <property type="entry name" value="ACYL-MALONYL CONDENSING ENZYME-RELATED"/>
    <property type="match status" value="1"/>
</dbReference>
<evidence type="ECO:0000313" key="3">
    <source>
        <dbReference type="EMBL" id="NGP19044.1"/>
    </source>
</evidence>
<sequence>MPPATTAPAPLTHQPLRGLVCVLGATLLFAYNDTTNKLLIADYNVPLVTAIRYISHCLLMLALVAPFQGREMVRTVRTRLVIVRAASLAFGSFLISLAFQRMPVPETTAIAYLCPVLVVVLSGPILREKVQPVAWIAALVGFSGVLLIARPGGGLDPLGVIFALGNVIVATSYNLLSRVLAHTERTMAMLFYSALVGAIGFGIFLPWTLYGVAPTQLQLALFASLGVSAWLGHYLFTQSYRYAPAALIAPMTYVHLLWAGLLGWFVFGHAPEPIAIGGMLLVALAGIISAVRPRKGQRPAQLASEDGLTEKAG</sequence>
<accession>A0A6M1SQZ3</accession>
<dbReference type="Pfam" id="PF00892">
    <property type="entry name" value="EamA"/>
    <property type="match status" value="2"/>
</dbReference>
<dbReference type="PANTHER" id="PTHR22911:SF103">
    <property type="entry name" value="BLR2811 PROTEIN"/>
    <property type="match status" value="1"/>
</dbReference>
<comment type="caution">
    <text evidence="3">The sequence shown here is derived from an EMBL/GenBank/DDBJ whole genome shotgun (WGS) entry which is preliminary data.</text>
</comment>
<gene>
    <name evidence="3" type="ORF">G5575_16595</name>
</gene>
<feature type="transmembrane region" description="Helical" evidence="1">
    <location>
        <begin position="109"/>
        <end position="126"/>
    </location>
</feature>
<feature type="transmembrane region" description="Helical" evidence="1">
    <location>
        <begin position="50"/>
        <end position="69"/>
    </location>
</feature>
<dbReference type="InterPro" id="IPR037185">
    <property type="entry name" value="EmrE-like"/>
</dbReference>
<dbReference type="Proteomes" id="UP000474802">
    <property type="component" value="Unassembled WGS sequence"/>
</dbReference>